<organism evidence="2 3">
    <name type="scientific">Tropilaelaps mercedesae</name>
    <dbReference type="NCBI Taxonomy" id="418985"/>
    <lineage>
        <taxon>Eukaryota</taxon>
        <taxon>Metazoa</taxon>
        <taxon>Ecdysozoa</taxon>
        <taxon>Arthropoda</taxon>
        <taxon>Chelicerata</taxon>
        <taxon>Arachnida</taxon>
        <taxon>Acari</taxon>
        <taxon>Parasitiformes</taxon>
        <taxon>Mesostigmata</taxon>
        <taxon>Gamasina</taxon>
        <taxon>Dermanyssoidea</taxon>
        <taxon>Laelapidae</taxon>
        <taxon>Tropilaelaps</taxon>
    </lineage>
</organism>
<keyword evidence="3" id="KW-1185">Reference proteome</keyword>
<dbReference type="OrthoDB" id="6110560at2759"/>
<sequence length="121" mass="13203">MPHKEAVCRLLDKFCSTSLIGITTEMYFQSTVGTLMRVNGNWRVIRSCAYLGEPGEGHGDENYCLMRTGTFDVFVETCTCNSKDGCNTAHRRLTASPSVLLVAAVTFAIVSGVTSGLMLNR</sequence>
<evidence type="ECO:0000313" key="3">
    <source>
        <dbReference type="Proteomes" id="UP000192247"/>
    </source>
</evidence>
<evidence type="ECO:0008006" key="4">
    <source>
        <dbReference type="Google" id="ProtNLM"/>
    </source>
</evidence>
<keyword evidence="1" id="KW-1133">Transmembrane helix</keyword>
<protein>
    <recommendedName>
        <fullName evidence="4">Protein sleepless</fullName>
    </recommendedName>
</protein>
<keyword evidence="1" id="KW-0472">Membrane</keyword>
<name>A0A1V9X136_9ACAR</name>
<proteinExistence type="predicted"/>
<comment type="caution">
    <text evidence="2">The sequence shown here is derived from an EMBL/GenBank/DDBJ whole genome shotgun (WGS) entry which is preliminary data.</text>
</comment>
<accession>A0A1V9X136</accession>
<reference evidence="2 3" key="1">
    <citation type="journal article" date="2017" name="Gigascience">
        <title>Draft genome of the honey bee ectoparasitic mite, Tropilaelaps mercedesae, is shaped by the parasitic life history.</title>
        <authorList>
            <person name="Dong X."/>
            <person name="Armstrong S.D."/>
            <person name="Xia D."/>
            <person name="Makepeace B.L."/>
            <person name="Darby A.C."/>
            <person name="Kadowaki T."/>
        </authorList>
    </citation>
    <scope>NUCLEOTIDE SEQUENCE [LARGE SCALE GENOMIC DNA]</scope>
    <source>
        <strain evidence="2">Wuxi-XJTLU</strain>
    </source>
</reference>
<gene>
    <name evidence="2" type="ORF">BIW11_04844</name>
</gene>
<dbReference type="Proteomes" id="UP000192247">
    <property type="component" value="Unassembled WGS sequence"/>
</dbReference>
<dbReference type="InParanoid" id="A0A1V9X136"/>
<dbReference type="AlphaFoldDB" id="A0A1V9X136"/>
<dbReference type="EMBL" id="MNPL01029902">
    <property type="protein sequence ID" value="OQR67111.1"/>
    <property type="molecule type" value="Genomic_DNA"/>
</dbReference>
<feature type="transmembrane region" description="Helical" evidence="1">
    <location>
        <begin position="99"/>
        <end position="119"/>
    </location>
</feature>
<evidence type="ECO:0000313" key="2">
    <source>
        <dbReference type="EMBL" id="OQR67111.1"/>
    </source>
</evidence>
<evidence type="ECO:0000256" key="1">
    <source>
        <dbReference type="SAM" id="Phobius"/>
    </source>
</evidence>
<keyword evidence="1" id="KW-0812">Transmembrane</keyword>